<dbReference type="EMBL" id="CAJNOM010000076">
    <property type="protein sequence ID" value="CAF0990851.1"/>
    <property type="molecule type" value="Genomic_DNA"/>
</dbReference>
<dbReference type="GO" id="GO:0046103">
    <property type="term" value="P:inosine biosynthetic process"/>
    <property type="evidence" value="ECO:0007669"/>
    <property type="project" value="TreeGrafter"/>
</dbReference>
<accession>A0A814G2G1</accession>
<name>A0A814G2G1_9BILA</name>
<proteinExistence type="inferred from homology"/>
<evidence type="ECO:0000256" key="3">
    <source>
        <dbReference type="ARBA" id="ARBA00012784"/>
    </source>
</evidence>
<gene>
    <name evidence="10" type="ORF">BJG266_LOCUS25480</name>
    <name evidence="9" type="ORF">QVE165_LOCUS14384</name>
</gene>
<dbReference type="EC" id="3.5.4.4" evidence="3"/>
<evidence type="ECO:0000313" key="9">
    <source>
        <dbReference type="EMBL" id="CAF0990851.1"/>
    </source>
</evidence>
<sequence>MTTRLVLQIFCVIFLGIEIIKSQNNTDTTIQYYRKLIVGDTSMLTELNMFLTAIPKGGDLHHHYSGSIYAETYLNWIAKHNYCIYREDDPALKFQKYRIETNVSQLSDAAKALCITADATRLNNDFYRELLKRWSDIDYANHYHDQPPPDQQFFDTFSYYGPVSYQEYNEGLIWLKNTAMNENVQYIETMLTSGPNLAVSNELISIVDGLTSKSNDNDIDRILKIYFDTVENDIIVNATINNYVKMIETAADGINDVNFTLRFQSYVTRSNTPSRVFASLFSAFSAAVRSDLIVGVNIVGAENGIVSMRDYTLHMKMFRFLKRHFPNVKLAMHAGELVLGLVPPEGLQFHIREAIEIAGATRIGHGIDIFYERNSYELLYKMKKLNIAVEAVMSSNEFILGIKNEAHPMLVYKAHGVPLVIATDDAGVSRSTLTNEYLMFCDRYRPSYAELKTLVYNSIHYSFLGSNDKQQQLKRLDDRFRDFEAMIADVTVTLDGPSTQSSTSYFRKDLSNIILFCCSVYFLIELVF</sequence>
<reference evidence="9" key="1">
    <citation type="submission" date="2021-02" db="EMBL/GenBank/DDBJ databases">
        <authorList>
            <person name="Nowell W R."/>
        </authorList>
    </citation>
    <scope>NUCLEOTIDE SEQUENCE</scope>
</reference>
<dbReference type="InterPro" id="IPR006330">
    <property type="entry name" value="Ado/ade_deaminase"/>
</dbReference>
<dbReference type="InterPro" id="IPR001365">
    <property type="entry name" value="A_deaminase_dom"/>
</dbReference>
<keyword evidence="7" id="KW-0732">Signal</keyword>
<dbReference type="GO" id="GO:0046872">
    <property type="term" value="F:metal ion binding"/>
    <property type="evidence" value="ECO:0007669"/>
    <property type="project" value="UniProtKB-KW"/>
</dbReference>
<dbReference type="InterPro" id="IPR032466">
    <property type="entry name" value="Metal_Hydrolase"/>
</dbReference>
<dbReference type="GO" id="GO:0004000">
    <property type="term" value="F:adenosine deaminase activity"/>
    <property type="evidence" value="ECO:0007669"/>
    <property type="project" value="TreeGrafter"/>
</dbReference>
<evidence type="ECO:0000256" key="6">
    <source>
        <dbReference type="ARBA" id="ARBA00022833"/>
    </source>
</evidence>
<dbReference type="Pfam" id="PF00962">
    <property type="entry name" value="A_deaminase"/>
    <property type="match status" value="1"/>
</dbReference>
<dbReference type="GO" id="GO:0043103">
    <property type="term" value="P:hypoxanthine salvage"/>
    <property type="evidence" value="ECO:0007669"/>
    <property type="project" value="TreeGrafter"/>
</dbReference>
<dbReference type="SUPFAM" id="SSF51556">
    <property type="entry name" value="Metallo-dependent hydrolases"/>
    <property type="match status" value="1"/>
</dbReference>
<evidence type="ECO:0000256" key="7">
    <source>
        <dbReference type="SAM" id="SignalP"/>
    </source>
</evidence>
<evidence type="ECO:0000313" key="10">
    <source>
        <dbReference type="EMBL" id="CAF1176031.1"/>
    </source>
</evidence>
<comment type="caution">
    <text evidence="9">The sequence shown here is derived from an EMBL/GenBank/DDBJ whole genome shotgun (WGS) entry which is preliminary data.</text>
</comment>
<organism evidence="9 11">
    <name type="scientific">Adineta steineri</name>
    <dbReference type="NCBI Taxonomy" id="433720"/>
    <lineage>
        <taxon>Eukaryota</taxon>
        <taxon>Metazoa</taxon>
        <taxon>Spiralia</taxon>
        <taxon>Gnathifera</taxon>
        <taxon>Rotifera</taxon>
        <taxon>Eurotatoria</taxon>
        <taxon>Bdelloidea</taxon>
        <taxon>Adinetida</taxon>
        <taxon>Adinetidae</taxon>
        <taxon>Adineta</taxon>
    </lineage>
</organism>
<evidence type="ECO:0000256" key="1">
    <source>
        <dbReference type="ARBA" id="ARBA00001947"/>
    </source>
</evidence>
<protein>
    <recommendedName>
        <fullName evidence="3">adenosine deaminase</fullName>
        <ecNumber evidence="3">3.5.4.4</ecNumber>
    </recommendedName>
</protein>
<evidence type="ECO:0000256" key="2">
    <source>
        <dbReference type="ARBA" id="ARBA00006676"/>
    </source>
</evidence>
<evidence type="ECO:0000256" key="5">
    <source>
        <dbReference type="ARBA" id="ARBA00022801"/>
    </source>
</evidence>
<dbReference type="EMBL" id="CAJNOI010000197">
    <property type="protein sequence ID" value="CAF1176031.1"/>
    <property type="molecule type" value="Genomic_DNA"/>
</dbReference>
<dbReference type="AlphaFoldDB" id="A0A814G2G1"/>
<keyword evidence="4" id="KW-0479">Metal-binding</keyword>
<feature type="chain" id="PRO_5035684076" description="adenosine deaminase" evidence="7">
    <location>
        <begin position="23"/>
        <end position="528"/>
    </location>
</feature>
<dbReference type="PANTHER" id="PTHR11409:SF43">
    <property type="entry name" value="ADENOSINE DEAMINASE"/>
    <property type="match status" value="1"/>
</dbReference>
<dbReference type="PANTHER" id="PTHR11409">
    <property type="entry name" value="ADENOSINE DEAMINASE"/>
    <property type="match status" value="1"/>
</dbReference>
<dbReference type="GO" id="GO:0005829">
    <property type="term" value="C:cytosol"/>
    <property type="evidence" value="ECO:0007669"/>
    <property type="project" value="TreeGrafter"/>
</dbReference>
<keyword evidence="11" id="KW-1185">Reference proteome</keyword>
<evidence type="ECO:0000256" key="4">
    <source>
        <dbReference type="ARBA" id="ARBA00022723"/>
    </source>
</evidence>
<dbReference type="Gene3D" id="3.20.20.140">
    <property type="entry name" value="Metal-dependent hydrolases"/>
    <property type="match status" value="1"/>
</dbReference>
<comment type="similarity">
    <text evidence="2">Belongs to the metallo-dependent hydrolases superfamily. Adenosine and AMP deaminases family.</text>
</comment>
<feature type="domain" description="Adenosine deaminase" evidence="8">
    <location>
        <begin position="240"/>
        <end position="477"/>
    </location>
</feature>
<feature type="signal peptide" evidence="7">
    <location>
        <begin position="1"/>
        <end position="22"/>
    </location>
</feature>
<evidence type="ECO:0000259" key="8">
    <source>
        <dbReference type="Pfam" id="PF00962"/>
    </source>
</evidence>
<keyword evidence="6" id="KW-0862">Zinc</keyword>
<evidence type="ECO:0000313" key="11">
    <source>
        <dbReference type="Proteomes" id="UP000663832"/>
    </source>
</evidence>
<dbReference type="OrthoDB" id="7202371at2759"/>
<dbReference type="Proteomes" id="UP000663832">
    <property type="component" value="Unassembled WGS sequence"/>
</dbReference>
<dbReference type="GO" id="GO:0006154">
    <property type="term" value="P:adenosine catabolic process"/>
    <property type="evidence" value="ECO:0007669"/>
    <property type="project" value="TreeGrafter"/>
</dbReference>
<dbReference type="Proteomes" id="UP000663877">
    <property type="component" value="Unassembled WGS sequence"/>
</dbReference>
<comment type="cofactor">
    <cofactor evidence="1">
        <name>Zn(2+)</name>
        <dbReference type="ChEBI" id="CHEBI:29105"/>
    </cofactor>
</comment>
<keyword evidence="5" id="KW-0378">Hydrolase</keyword>